<dbReference type="PANTHER" id="PTHR34613">
    <property type="entry name" value="SLL0800 PROTEIN"/>
    <property type="match status" value="1"/>
</dbReference>
<gene>
    <name evidence="2" type="ORF">I8748_07165</name>
</gene>
<proteinExistence type="predicted"/>
<dbReference type="InterPro" id="IPR025587">
    <property type="entry name" value="DUF4351"/>
</dbReference>
<dbReference type="EMBL" id="JAECZC010000009">
    <property type="protein sequence ID" value="MBH8561953.1"/>
    <property type="molecule type" value="Genomic_DNA"/>
</dbReference>
<evidence type="ECO:0000313" key="3">
    <source>
        <dbReference type="Proteomes" id="UP000632766"/>
    </source>
</evidence>
<dbReference type="Proteomes" id="UP000632766">
    <property type="component" value="Unassembled WGS sequence"/>
</dbReference>
<evidence type="ECO:0000313" key="2">
    <source>
        <dbReference type="EMBL" id="MBH8561953.1"/>
    </source>
</evidence>
<evidence type="ECO:0000259" key="1">
    <source>
        <dbReference type="Pfam" id="PF14261"/>
    </source>
</evidence>
<feature type="domain" description="DUF4351" evidence="1">
    <location>
        <begin position="206"/>
        <end position="264"/>
    </location>
</feature>
<dbReference type="AlphaFoldDB" id="A0A8J7L743"/>
<accession>A0A8J7L743</accession>
<reference evidence="2 3" key="1">
    <citation type="journal article" date="2021" name="Int. J. Syst. Evol. Microbiol.">
        <title>Amazonocrinis nigriterrae gen. nov., sp. nov., Atlanticothrix silvestris gen. nov., sp. nov. and Dendronalium phyllosphericum gen. nov., sp. nov., nostocacean cyanobacteria from Brazilian environments.</title>
        <authorList>
            <person name="Alvarenga D.O."/>
            <person name="Andreote A.P.D."/>
            <person name="Branco L.H.Z."/>
            <person name="Delbaje E."/>
            <person name="Cruz R.B."/>
            <person name="Varani A.M."/>
            <person name="Fiore M.F."/>
        </authorList>
    </citation>
    <scope>NUCLEOTIDE SEQUENCE [LARGE SCALE GENOMIC DNA]</scope>
    <source>
        <strain evidence="2 3">CENA67</strain>
    </source>
</reference>
<dbReference type="Pfam" id="PF14261">
    <property type="entry name" value="DUF4351"/>
    <property type="match status" value="1"/>
</dbReference>
<sequence length="268" mass="31415">MAYDNICRYLAQAYPFAFVSWLLNVEDIEIQPLPTELSLEPIRSDALYLLPNRGQILHLEFQTIPSSSPPLPLRMLDYWVRLYRKYDCPIEQVVIFLKQTKSPIVYVEQLAVGRTIHPYRVVRLWEEDPTPLLENPALLPLAILARTDTPEVLLRQVADKIDSIEEREEQQNISVCTEILARLKFNKNLIRQFLQEDLMRESPLYQEILQEGELKVVFRLLNRKLGNIEPNLQSKIQQLSSEQLEALEEALLDFSVKQDLINWLENYQ</sequence>
<protein>
    <submittedName>
        <fullName evidence="2">Rpn family recombination-promoting nuclease/putative transposase</fullName>
    </submittedName>
</protein>
<dbReference type="PANTHER" id="PTHR34613:SF1">
    <property type="entry name" value="SLL6017 PROTEIN"/>
    <property type="match status" value="1"/>
</dbReference>
<name>A0A8J7L743_9NOST</name>
<keyword evidence="3" id="KW-1185">Reference proteome</keyword>
<organism evidence="2 3">
    <name type="scientific">Amazonocrinis nigriterrae CENA67</name>
    <dbReference type="NCBI Taxonomy" id="2794033"/>
    <lineage>
        <taxon>Bacteria</taxon>
        <taxon>Bacillati</taxon>
        <taxon>Cyanobacteriota</taxon>
        <taxon>Cyanophyceae</taxon>
        <taxon>Nostocales</taxon>
        <taxon>Nostocaceae</taxon>
        <taxon>Amazonocrinis</taxon>
        <taxon>Amazonocrinis nigriterrae</taxon>
    </lineage>
</organism>
<comment type="caution">
    <text evidence="2">The sequence shown here is derived from an EMBL/GenBank/DDBJ whole genome shotgun (WGS) entry which is preliminary data.</text>
</comment>